<reference evidence="2 3" key="1">
    <citation type="submission" date="2019-08" db="EMBL/GenBank/DDBJ databases">
        <title>Deep-cultivation of Planctomycetes and their phenomic and genomic characterization uncovers novel biology.</title>
        <authorList>
            <person name="Wiegand S."/>
            <person name="Jogler M."/>
            <person name="Boedeker C."/>
            <person name="Pinto D."/>
            <person name="Vollmers J."/>
            <person name="Rivas-Marin E."/>
            <person name="Kohn T."/>
            <person name="Peeters S.H."/>
            <person name="Heuer A."/>
            <person name="Rast P."/>
            <person name="Oberbeckmann S."/>
            <person name="Bunk B."/>
            <person name="Jeske O."/>
            <person name="Meyerdierks A."/>
            <person name="Storesund J.E."/>
            <person name="Kallscheuer N."/>
            <person name="Luecker S."/>
            <person name="Lage O.M."/>
            <person name="Pohl T."/>
            <person name="Merkel B.J."/>
            <person name="Hornburger P."/>
            <person name="Mueller R.-W."/>
            <person name="Bruemmer F."/>
            <person name="Labrenz M."/>
            <person name="Spormann A.M."/>
            <person name="Op den Camp H."/>
            <person name="Overmann J."/>
            <person name="Amann R."/>
            <person name="Jetten M.S.M."/>
            <person name="Mascher T."/>
            <person name="Medema M.H."/>
            <person name="Devos D.P."/>
            <person name="Kaster A.-K."/>
            <person name="Ovreas L."/>
            <person name="Rohde M."/>
            <person name="Galperin M.Y."/>
            <person name="Jogler C."/>
        </authorList>
    </citation>
    <scope>NUCLEOTIDE SEQUENCE [LARGE SCALE GENOMIC DNA]</scope>
    <source>
        <strain evidence="2 3">OJF2</strain>
    </source>
</reference>
<keyword evidence="3" id="KW-1185">Reference proteome</keyword>
<dbReference type="EMBL" id="CP042997">
    <property type="protein sequence ID" value="QEH35671.1"/>
    <property type="molecule type" value="Genomic_DNA"/>
</dbReference>
<name>A0A5B9W6R0_9BACT</name>
<sequence>MTRTLLERFSPNPSLPNLVPRTEGRAMGSRSQIRHDPAELAASLRMLTARAHEAVKAAEARRFILNGDEVAELKAAIRGLEDQFRAQNMGHLVPFVVSLRERIDAKLR</sequence>
<dbReference type="RefSeq" id="WP_210420102.1">
    <property type="nucleotide sequence ID" value="NZ_CP042997.1"/>
</dbReference>
<dbReference type="AlphaFoldDB" id="A0A5B9W6R0"/>
<proteinExistence type="predicted"/>
<gene>
    <name evidence="2" type="ORF">OJF2_42260</name>
</gene>
<protein>
    <submittedName>
        <fullName evidence="2">Uncharacterized protein</fullName>
    </submittedName>
</protein>
<dbReference type="KEGG" id="agv:OJF2_42260"/>
<feature type="region of interest" description="Disordered" evidence="1">
    <location>
        <begin position="1"/>
        <end position="34"/>
    </location>
</feature>
<accession>A0A5B9W6R0</accession>
<evidence type="ECO:0000313" key="3">
    <source>
        <dbReference type="Proteomes" id="UP000324233"/>
    </source>
</evidence>
<organism evidence="2 3">
    <name type="scientific">Aquisphaera giovannonii</name>
    <dbReference type="NCBI Taxonomy" id="406548"/>
    <lineage>
        <taxon>Bacteria</taxon>
        <taxon>Pseudomonadati</taxon>
        <taxon>Planctomycetota</taxon>
        <taxon>Planctomycetia</taxon>
        <taxon>Isosphaerales</taxon>
        <taxon>Isosphaeraceae</taxon>
        <taxon>Aquisphaera</taxon>
    </lineage>
</organism>
<evidence type="ECO:0000256" key="1">
    <source>
        <dbReference type="SAM" id="MobiDB-lite"/>
    </source>
</evidence>
<evidence type="ECO:0000313" key="2">
    <source>
        <dbReference type="EMBL" id="QEH35671.1"/>
    </source>
</evidence>
<dbReference type="Proteomes" id="UP000324233">
    <property type="component" value="Chromosome"/>
</dbReference>